<comment type="similarity">
    <text evidence="2 6">Belongs to the GMC oxidoreductase family.</text>
</comment>
<dbReference type="InterPro" id="IPR007867">
    <property type="entry name" value="GMC_OxRtase_C"/>
</dbReference>
<evidence type="ECO:0000313" key="10">
    <source>
        <dbReference type="Proteomes" id="UP000248395"/>
    </source>
</evidence>
<comment type="cofactor">
    <cofactor evidence="1 5">
        <name>FAD</name>
        <dbReference type="ChEBI" id="CHEBI:57692"/>
    </cofactor>
</comment>
<evidence type="ECO:0000256" key="6">
    <source>
        <dbReference type="RuleBase" id="RU003968"/>
    </source>
</evidence>
<dbReference type="GO" id="GO:0016614">
    <property type="term" value="F:oxidoreductase activity, acting on CH-OH group of donors"/>
    <property type="evidence" value="ECO:0007669"/>
    <property type="project" value="InterPro"/>
</dbReference>
<dbReference type="InterPro" id="IPR000172">
    <property type="entry name" value="GMC_OxRdtase_N"/>
</dbReference>
<evidence type="ECO:0000313" key="9">
    <source>
        <dbReference type="EMBL" id="PXX50630.1"/>
    </source>
</evidence>
<evidence type="ECO:0000256" key="1">
    <source>
        <dbReference type="ARBA" id="ARBA00001974"/>
    </source>
</evidence>
<dbReference type="SUPFAM" id="SSF51905">
    <property type="entry name" value="FAD/NAD(P)-binding domain"/>
    <property type="match status" value="1"/>
</dbReference>
<dbReference type="Gene3D" id="3.50.50.60">
    <property type="entry name" value="FAD/NAD(P)-binding domain"/>
    <property type="match status" value="1"/>
</dbReference>
<dbReference type="Pfam" id="PF00732">
    <property type="entry name" value="GMC_oxred_N"/>
    <property type="match status" value="1"/>
</dbReference>
<dbReference type="AlphaFoldDB" id="A0A318K878"/>
<gene>
    <name evidence="9" type="ORF">DFR38_102287</name>
</gene>
<dbReference type="OrthoDB" id="9785276at2"/>
<dbReference type="Pfam" id="PF05199">
    <property type="entry name" value="GMC_oxred_C"/>
    <property type="match status" value="1"/>
</dbReference>
<evidence type="ECO:0000259" key="7">
    <source>
        <dbReference type="PROSITE" id="PS00623"/>
    </source>
</evidence>
<keyword evidence="10" id="KW-1185">Reference proteome</keyword>
<dbReference type="Proteomes" id="UP000248395">
    <property type="component" value="Unassembled WGS sequence"/>
</dbReference>
<dbReference type="GO" id="GO:0050660">
    <property type="term" value="F:flavin adenine dinucleotide binding"/>
    <property type="evidence" value="ECO:0007669"/>
    <property type="project" value="InterPro"/>
</dbReference>
<dbReference type="RefSeq" id="WP_059286376.1">
    <property type="nucleotide sequence ID" value="NZ_LNQU01000075.1"/>
</dbReference>
<evidence type="ECO:0000256" key="3">
    <source>
        <dbReference type="ARBA" id="ARBA00022630"/>
    </source>
</evidence>
<dbReference type="InterPro" id="IPR036188">
    <property type="entry name" value="FAD/NAD-bd_sf"/>
</dbReference>
<dbReference type="InterPro" id="IPR012132">
    <property type="entry name" value="GMC_OxRdtase"/>
</dbReference>
<dbReference type="PIRSF" id="PIRSF000137">
    <property type="entry name" value="Alcohol_oxidase"/>
    <property type="match status" value="1"/>
</dbReference>
<evidence type="ECO:0000256" key="2">
    <source>
        <dbReference type="ARBA" id="ARBA00010790"/>
    </source>
</evidence>
<evidence type="ECO:0000259" key="8">
    <source>
        <dbReference type="PROSITE" id="PS00624"/>
    </source>
</evidence>
<sequence>MSQQYDFIIVGAGSAGCILASRLSESGQHRVLLLEAGGKDDSFWFRLPVGYVKNYYNPQTNWMYYTEPEAELAGRKLYAPRGKVLGGSGAINAMIYVRGQPADFDDWEAAGNPGWGYRDVLPYFKQLENHPAGDTPWHGSKGLIGITPMREQAHPICQNYLEACQQLGLPLNDDFNAARFEGAGIYEANIQHGERASSGAAYLHPAMSRPNLTVETHCQAEAILFDETGRANGVAVRQNGVARQFFASKEVIVAAGAVDSPKLLQLSGIGDAALLQGLGIPLRQHLPAVGQNLQDHLCVSFYYRANCKTLNDELGSLWGQGLAALRYAFTRKGPLALSVNQAGGFFRGSEQEERPNLQLYFNPLSYSIPKDAKAALKPEPYSGFLVCFNPCRPSSRGAVAISSRDPGVAASIRPNYLSTDKDRREAVQGSRFIRRLMQAEALRRITVEEVSPASRVADDDSMLRFFREESGSIYHLCGSCAMGPDPASAVVSHRLQVHGVAGLRVVDASIFPNITSGNTNAPVMMVAEKAAAMILQDWR</sequence>
<proteinExistence type="inferred from homology"/>
<protein>
    <submittedName>
        <fullName evidence="9">Choline dehydrogenase</fullName>
    </submittedName>
</protein>
<dbReference type="PROSITE" id="PS00624">
    <property type="entry name" value="GMC_OXRED_2"/>
    <property type="match status" value="1"/>
</dbReference>
<accession>A0A318K878</accession>
<dbReference type="PANTHER" id="PTHR11552:SF147">
    <property type="entry name" value="CHOLINE DEHYDROGENASE, MITOCHONDRIAL"/>
    <property type="match status" value="1"/>
</dbReference>
<dbReference type="PANTHER" id="PTHR11552">
    <property type="entry name" value="GLUCOSE-METHANOL-CHOLINE GMC OXIDOREDUCTASE"/>
    <property type="match status" value="1"/>
</dbReference>
<dbReference type="EMBL" id="QJKC01000002">
    <property type="protein sequence ID" value="PXX50630.1"/>
    <property type="molecule type" value="Genomic_DNA"/>
</dbReference>
<organism evidence="9 10">
    <name type="scientific">Aquitalea magnusonii</name>
    <dbReference type="NCBI Taxonomy" id="332411"/>
    <lineage>
        <taxon>Bacteria</taxon>
        <taxon>Pseudomonadati</taxon>
        <taxon>Pseudomonadota</taxon>
        <taxon>Betaproteobacteria</taxon>
        <taxon>Neisseriales</taxon>
        <taxon>Chromobacteriaceae</taxon>
        <taxon>Aquitalea</taxon>
    </lineage>
</organism>
<feature type="domain" description="Glucose-methanol-choline oxidoreductase N-terminal" evidence="7">
    <location>
        <begin position="82"/>
        <end position="105"/>
    </location>
</feature>
<reference evidence="9 10" key="1">
    <citation type="submission" date="2018-05" db="EMBL/GenBank/DDBJ databases">
        <title>Genomic Encyclopedia of Type Strains, Phase IV (KMG-IV): sequencing the most valuable type-strain genomes for metagenomic binning, comparative biology and taxonomic classification.</title>
        <authorList>
            <person name="Goeker M."/>
        </authorList>
    </citation>
    <scope>NUCLEOTIDE SEQUENCE [LARGE SCALE GENOMIC DNA]</scope>
    <source>
        <strain evidence="9 10">DSM 25134</strain>
    </source>
</reference>
<feature type="domain" description="Glucose-methanol-choline oxidoreductase N-terminal" evidence="8">
    <location>
        <begin position="256"/>
        <end position="270"/>
    </location>
</feature>
<evidence type="ECO:0000256" key="4">
    <source>
        <dbReference type="ARBA" id="ARBA00022827"/>
    </source>
</evidence>
<feature type="binding site" evidence="5">
    <location>
        <position position="84"/>
    </location>
    <ligand>
        <name>FAD</name>
        <dbReference type="ChEBI" id="CHEBI:57692"/>
    </ligand>
</feature>
<keyword evidence="4 5" id="KW-0274">FAD</keyword>
<name>A0A318K878_9NEIS</name>
<dbReference type="PROSITE" id="PS00623">
    <property type="entry name" value="GMC_OXRED_1"/>
    <property type="match status" value="1"/>
</dbReference>
<dbReference type="Gene3D" id="3.30.560.10">
    <property type="entry name" value="Glucose Oxidase, domain 3"/>
    <property type="match status" value="1"/>
</dbReference>
<dbReference type="SUPFAM" id="SSF54373">
    <property type="entry name" value="FAD-linked reductases, C-terminal domain"/>
    <property type="match status" value="1"/>
</dbReference>
<keyword evidence="3 6" id="KW-0285">Flavoprotein</keyword>
<evidence type="ECO:0000256" key="5">
    <source>
        <dbReference type="PIRSR" id="PIRSR000137-2"/>
    </source>
</evidence>
<comment type="caution">
    <text evidence="9">The sequence shown here is derived from an EMBL/GenBank/DDBJ whole genome shotgun (WGS) entry which is preliminary data.</text>
</comment>